<dbReference type="eggNOG" id="ENOG502QVR1">
    <property type="taxonomic scope" value="Eukaryota"/>
</dbReference>
<evidence type="ECO:0000313" key="2">
    <source>
        <dbReference type="EMBL" id="EFX72649.1"/>
    </source>
</evidence>
<evidence type="ECO:0000259" key="1">
    <source>
        <dbReference type="PROSITE" id="PS51186"/>
    </source>
</evidence>
<dbReference type="Proteomes" id="UP000000305">
    <property type="component" value="Unassembled WGS sequence"/>
</dbReference>
<dbReference type="InterPro" id="IPR016181">
    <property type="entry name" value="Acyl_CoA_acyltransferase"/>
</dbReference>
<name>E9H6G1_DAPPU</name>
<dbReference type="InterPro" id="IPR013653">
    <property type="entry name" value="GCN5-like_dom"/>
</dbReference>
<sequence length="336" mass="38827">MATVNSWGGTILCDLTDKIANLAMEQQRRQHEKDQMLTLATRFGLFRLLSFLDSQLPDFSAIHSFVHAALITANPSYQVYFRQQRFSTTSSTDLEEDDYSLIIGIRLEHFMDANQKLKKFWNLTPWTLDNEKHEREMASAFEELDMIDWNSDVFAMRYRHHTPPPAITNFLIDKQGPGLQNKRNYPCNQYYLPKEDALNIKPREIHGVYVKSLERCHAQTVYDHWPYRGHATIDNVSDEIEQLPSAGVFLKENNQLVSWITCHPPNGMSRLHTLEEHRHRGYAGLAAKYLAKRVAQSGLVPFVNIVVENEASHKFFESVGFKLLSPIHIRITSHDS</sequence>
<keyword evidence="3" id="KW-1185">Reference proteome</keyword>
<dbReference type="KEGG" id="dpx:DAPPUDRAFT_308142"/>
<gene>
    <name evidence="2" type="ORF">DAPPUDRAFT_308142</name>
</gene>
<dbReference type="InParanoid" id="E9H6G1"/>
<dbReference type="OrthoDB" id="61870at2759"/>
<feature type="domain" description="N-acetyltransferase" evidence="1">
    <location>
        <begin position="203"/>
        <end position="336"/>
    </location>
</feature>
<accession>E9H6G1</accession>
<dbReference type="AlphaFoldDB" id="E9H6G1"/>
<dbReference type="PANTHER" id="PTHR20958:SF6">
    <property type="entry name" value="GLYCINE N-ACYLTRANSFERASE-LIKE PROTEIN"/>
    <property type="match status" value="1"/>
</dbReference>
<dbReference type="EMBL" id="GL732597">
    <property type="protein sequence ID" value="EFX72649.1"/>
    <property type="molecule type" value="Genomic_DNA"/>
</dbReference>
<dbReference type="PROSITE" id="PS51186">
    <property type="entry name" value="GNAT"/>
    <property type="match status" value="1"/>
</dbReference>
<dbReference type="STRING" id="6669.E9H6G1"/>
<dbReference type="PhylomeDB" id="E9H6G1"/>
<reference evidence="2 3" key="1">
    <citation type="journal article" date="2011" name="Science">
        <title>The ecoresponsive genome of Daphnia pulex.</title>
        <authorList>
            <person name="Colbourne J.K."/>
            <person name="Pfrender M.E."/>
            <person name="Gilbert D."/>
            <person name="Thomas W.K."/>
            <person name="Tucker A."/>
            <person name="Oakley T.H."/>
            <person name="Tokishita S."/>
            <person name="Aerts A."/>
            <person name="Arnold G.J."/>
            <person name="Basu M.K."/>
            <person name="Bauer D.J."/>
            <person name="Caceres C.E."/>
            <person name="Carmel L."/>
            <person name="Casola C."/>
            <person name="Choi J.H."/>
            <person name="Detter J.C."/>
            <person name="Dong Q."/>
            <person name="Dusheyko S."/>
            <person name="Eads B.D."/>
            <person name="Frohlich T."/>
            <person name="Geiler-Samerotte K.A."/>
            <person name="Gerlach D."/>
            <person name="Hatcher P."/>
            <person name="Jogdeo S."/>
            <person name="Krijgsveld J."/>
            <person name="Kriventseva E.V."/>
            <person name="Kultz D."/>
            <person name="Laforsch C."/>
            <person name="Lindquist E."/>
            <person name="Lopez J."/>
            <person name="Manak J.R."/>
            <person name="Muller J."/>
            <person name="Pangilinan J."/>
            <person name="Patwardhan R.P."/>
            <person name="Pitluck S."/>
            <person name="Pritham E.J."/>
            <person name="Rechtsteiner A."/>
            <person name="Rho M."/>
            <person name="Rogozin I.B."/>
            <person name="Sakarya O."/>
            <person name="Salamov A."/>
            <person name="Schaack S."/>
            <person name="Shapiro H."/>
            <person name="Shiga Y."/>
            <person name="Skalitzky C."/>
            <person name="Smith Z."/>
            <person name="Souvorov A."/>
            <person name="Sung W."/>
            <person name="Tang Z."/>
            <person name="Tsuchiya D."/>
            <person name="Tu H."/>
            <person name="Vos H."/>
            <person name="Wang M."/>
            <person name="Wolf Y.I."/>
            <person name="Yamagata H."/>
            <person name="Yamada T."/>
            <person name="Ye Y."/>
            <person name="Shaw J.R."/>
            <person name="Andrews J."/>
            <person name="Crease T.J."/>
            <person name="Tang H."/>
            <person name="Lucas S.M."/>
            <person name="Robertson H.M."/>
            <person name="Bork P."/>
            <person name="Koonin E.V."/>
            <person name="Zdobnov E.M."/>
            <person name="Grigoriev I.V."/>
            <person name="Lynch M."/>
            <person name="Boore J.L."/>
        </authorList>
    </citation>
    <scope>NUCLEOTIDE SEQUENCE [LARGE SCALE GENOMIC DNA]</scope>
</reference>
<dbReference type="PANTHER" id="PTHR20958">
    <property type="entry name" value="GLYCINE N-ACYLTRANSFERASE-LIKE PROTEIN"/>
    <property type="match status" value="1"/>
</dbReference>
<dbReference type="HOGENOM" id="CLU_080250_0_0_1"/>
<proteinExistence type="predicted"/>
<dbReference type="Pfam" id="PF08445">
    <property type="entry name" value="FR47"/>
    <property type="match status" value="1"/>
</dbReference>
<dbReference type="Gene3D" id="3.40.630.30">
    <property type="match status" value="1"/>
</dbReference>
<dbReference type="GO" id="GO:0016747">
    <property type="term" value="F:acyltransferase activity, transferring groups other than amino-acyl groups"/>
    <property type="evidence" value="ECO:0007669"/>
    <property type="project" value="InterPro"/>
</dbReference>
<dbReference type="InterPro" id="IPR000182">
    <property type="entry name" value="GNAT_dom"/>
</dbReference>
<organism evidence="2 3">
    <name type="scientific">Daphnia pulex</name>
    <name type="common">Water flea</name>
    <dbReference type="NCBI Taxonomy" id="6669"/>
    <lineage>
        <taxon>Eukaryota</taxon>
        <taxon>Metazoa</taxon>
        <taxon>Ecdysozoa</taxon>
        <taxon>Arthropoda</taxon>
        <taxon>Crustacea</taxon>
        <taxon>Branchiopoda</taxon>
        <taxon>Diplostraca</taxon>
        <taxon>Cladocera</taxon>
        <taxon>Anomopoda</taxon>
        <taxon>Daphniidae</taxon>
        <taxon>Daphnia</taxon>
    </lineage>
</organism>
<dbReference type="SUPFAM" id="SSF55729">
    <property type="entry name" value="Acyl-CoA N-acyltransferases (Nat)"/>
    <property type="match status" value="1"/>
</dbReference>
<evidence type="ECO:0000313" key="3">
    <source>
        <dbReference type="Proteomes" id="UP000000305"/>
    </source>
</evidence>
<dbReference type="InterPro" id="IPR053225">
    <property type="entry name" value="Acyl-CoA_N-acyltransferase"/>
</dbReference>
<dbReference type="FunCoup" id="E9H6G1">
    <property type="interactions" value="6"/>
</dbReference>
<protein>
    <recommendedName>
        <fullName evidence="1">N-acetyltransferase domain-containing protein</fullName>
    </recommendedName>
</protein>